<dbReference type="EMBL" id="UFSP01000006">
    <property type="protein sequence ID" value="SSZ30913.1"/>
    <property type="molecule type" value="Genomic_DNA"/>
</dbReference>
<gene>
    <name evidence="1" type="ORF">NCTC5908_02757</name>
</gene>
<dbReference type="RefSeq" id="WP_005702755.1">
    <property type="nucleotide sequence ID" value="NZ_MAQF01000018.1"/>
</dbReference>
<sequence length="257" mass="30395">MRRVNYTIILLLALIFSLCSYGSDYCLFKEIPYGNKFLIKVFILSKECKFDNNSDSIVQLFNGDKAIKESKYILPKIEVNDDYIFEGERDLRVNGDLLEVEIAKPSRAMSDAYSFIFKFKIDKEKISFFDYEISDLCYIPNESLCPRISKVREDKELHEIIRFHLNGIDLFKFNTLDVYENIYSYWQKDGKDSKISVNKAYLYKKPGDISNIYLIKNDHILILDEFLDKDKSKWYLINYKGKKEINMWIKAESVDLN</sequence>
<dbReference type="AlphaFoldDB" id="A0A336N959"/>
<evidence type="ECO:0000313" key="1">
    <source>
        <dbReference type="EMBL" id="SSZ30913.1"/>
    </source>
</evidence>
<dbReference type="GeneID" id="49634499"/>
<reference evidence="1 2" key="1">
    <citation type="submission" date="2018-06" db="EMBL/GenBank/DDBJ databases">
        <authorList>
            <consortium name="Pathogen Informatics"/>
            <person name="Doyle S."/>
        </authorList>
    </citation>
    <scope>NUCLEOTIDE SEQUENCE [LARGE SCALE GENOMIC DNA]</scope>
    <source>
        <strain evidence="1 2">NCTC5908</strain>
    </source>
</reference>
<protein>
    <submittedName>
        <fullName evidence="1">Uncharacterized protein</fullName>
    </submittedName>
</protein>
<organism evidence="1 2">
    <name type="scientific">Aggregatibacter aphrophilus</name>
    <name type="common">Haemophilus aphrophilus</name>
    <dbReference type="NCBI Taxonomy" id="732"/>
    <lineage>
        <taxon>Bacteria</taxon>
        <taxon>Pseudomonadati</taxon>
        <taxon>Pseudomonadota</taxon>
        <taxon>Gammaproteobacteria</taxon>
        <taxon>Pasteurellales</taxon>
        <taxon>Pasteurellaceae</taxon>
        <taxon>Aggregatibacter</taxon>
    </lineage>
</organism>
<accession>A0A336N959</accession>
<dbReference type="Proteomes" id="UP000253728">
    <property type="component" value="Unassembled WGS sequence"/>
</dbReference>
<name>A0A336N959_AGGAP</name>
<evidence type="ECO:0000313" key="2">
    <source>
        <dbReference type="Proteomes" id="UP000253728"/>
    </source>
</evidence>
<proteinExistence type="predicted"/>